<feature type="transmembrane region" description="Helical" evidence="2">
    <location>
        <begin position="318"/>
        <end position="343"/>
    </location>
</feature>
<keyword evidence="2" id="KW-1133">Transmembrane helix</keyword>
<accession>A0A0L0FNX7</accession>
<feature type="transmembrane region" description="Helical" evidence="2">
    <location>
        <begin position="184"/>
        <end position="204"/>
    </location>
</feature>
<proteinExistence type="predicted"/>
<evidence type="ECO:0000313" key="3">
    <source>
        <dbReference type="EMBL" id="KNC78166.1"/>
    </source>
</evidence>
<keyword evidence="4" id="KW-1185">Reference proteome</keyword>
<feature type="transmembrane region" description="Helical" evidence="2">
    <location>
        <begin position="79"/>
        <end position="100"/>
    </location>
</feature>
<reference evidence="3 4" key="1">
    <citation type="submission" date="2011-02" db="EMBL/GenBank/DDBJ databases">
        <title>The Genome Sequence of Sphaeroforma arctica JP610.</title>
        <authorList>
            <consortium name="The Broad Institute Genome Sequencing Platform"/>
            <person name="Russ C."/>
            <person name="Cuomo C."/>
            <person name="Young S.K."/>
            <person name="Zeng Q."/>
            <person name="Gargeya S."/>
            <person name="Alvarado L."/>
            <person name="Berlin A."/>
            <person name="Chapman S.B."/>
            <person name="Chen Z."/>
            <person name="Freedman E."/>
            <person name="Gellesch M."/>
            <person name="Goldberg J."/>
            <person name="Griggs A."/>
            <person name="Gujja S."/>
            <person name="Heilman E."/>
            <person name="Heiman D."/>
            <person name="Howarth C."/>
            <person name="Mehta T."/>
            <person name="Neiman D."/>
            <person name="Pearson M."/>
            <person name="Roberts A."/>
            <person name="Saif S."/>
            <person name="Shea T."/>
            <person name="Shenoy N."/>
            <person name="Sisk P."/>
            <person name="Stolte C."/>
            <person name="Sykes S."/>
            <person name="White J."/>
            <person name="Yandava C."/>
            <person name="Burger G."/>
            <person name="Gray M.W."/>
            <person name="Holland P.W.H."/>
            <person name="King N."/>
            <person name="Lang F.B.F."/>
            <person name="Roger A.J."/>
            <person name="Ruiz-Trillo I."/>
            <person name="Haas B."/>
            <person name="Nusbaum C."/>
            <person name="Birren B."/>
        </authorList>
    </citation>
    <scope>NUCLEOTIDE SEQUENCE [LARGE SCALE GENOMIC DNA]</scope>
    <source>
        <strain evidence="3 4">JP610</strain>
    </source>
</reference>
<feature type="transmembrane region" description="Helical" evidence="2">
    <location>
        <begin position="231"/>
        <end position="252"/>
    </location>
</feature>
<keyword evidence="2" id="KW-0812">Transmembrane</keyword>
<gene>
    <name evidence="3" type="ORF">SARC_09394</name>
</gene>
<keyword evidence="2" id="KW-0472">Membrane</keyword>
<dbReference type="EMBL" id="KQ242545">
    <property type="protein sequence ID" value="KNC78166.1"/>
    <property type="molecule type" value="Genomic_DNA"/>
</dbReference>
<sequence>MECSQNVNLKQRPEDPPLDTDTDIDLGTPGPVDFTSVMFLSTGGATISAKETSTQTKTASRKTGKTATWEGYTPFAKRLFWTIIFPIVFSIYLSSGLVLYTATIKGWARKDAVAVTLVSIAASLSLLVTLWSGIVAYRLRKHPVVLNRGRVFIAQVLASNIVSIPVFCAYVLTDTGIFTPTNLGRAGMDICLNLTTFLYFSAVVGRQRQMVYLFCNPNLSQTPKNTYRNTVLCIGAMYIVTTIASLVSVLMLNLRIHHAPMAVAHAICNFAWIKYAYQSRHASAQFSDFHQIRRLLAINTVTVIILHSWGIWQLPAFIVQSFMVLALMVLFLLDSYLSLFYFIRYKLDPRFEREVTFSPSTGSSSPQVRVTTTVACVQTQTSPAQRTVSNLSQGSNLDVKRLSNDQHTVIV</sequence>
<dbReference type="Proteomes" id="UP000054560">
    <property type="component" value="Unassembled WGS sequence"/>
</dbReference>
<feature type="region of interest" description="Disordered" evidence="1">
    <location>
        <begin position="1"/>
        <end position="25"/>
    </location>
</feature>
<dbReference type="AlphaFoldDB" id="A0A0L0FNX7"/>
<feature type="transmembrane region" description="Helical" evidence="2">
    <location>
        <begin position="112"/>
        <end position="139"/>
    </location>
</feature>
<organism evidence="3 4">
    <name type="scientific">Sphaeroforma arctica JP610</name>
    <dbReference type="NCBI Taxonomy" id="667725"/>
    <lineage>
        <taxon>Eukaryota</taxon>
        <taxon>Ichthyosporea</taxon>
        <taxon>Ichthyophonida</taxon>
        <taxon>Sphaeroforma</taxon>
    </lineage>
</organism>
<feature type="transmembrane region" description="Helical" evidence="2">
    <location>
        <begin position="295"/>
        <end position="312"/>
    </location>
</feature>
<dbReference type="GeneID" id="25909898"/>
<evidence type="ECO:0000256" key="1">
    <source>
        <dbReference type="SAM" id="MobiDB-lite"/>
    </source>
</evidence>
<protein>
    <submittedName>
        <fullName evidence="3">Uncharacterized protein</fullName>
    </submittedName>
</protein>
<evidence type="ECO:0000313" key="4">
    <source>
        <dbReference type="Proteomes" id="UP000054560"/>
    </source>
</evidence>
<feature type="transmembrane region" description="Helical" evidence="2">
    <location>
        <begin position="151"/>
        <end position="172"/>
    </location>
</feature>
<name>A0A0L0FNX7_9EUKA</name>
<evidence type="ECO:0000256" key="2">
    <source>
        <dbReference type="SAM" id="Phobius"/>
    </source>
</evidence>
<dbReference type="RefSeq" id="XP_014152068.1">
    <property type="nucleotide sequence ID" value="XM_014296593.1"/>
</dbReference>
<feature type="transmembrane region" description="Helical" evidence="2">
    <location>
        <begin position="258"/>
        <end position="275"/>
    </location>
</feature>